<protein>
    <submittedName>
        <fullName evidence="1">Uncharacterized protein</fullName>
    </submittedName>
</protein>
<gene>
    <name evidence="1" type="primary">orf169</name>
</gene>
<reference evidence="1" key="1">
    <citation type="journal article" date="2014" name="Sci. Rep.">
        <title>Minimally destructive sampling of type specimens of Pyropia (Bangiales, Rhodophyta) recovers complete plastid and mitochondrial genomes.</title>
        <authorList>
            <person name="Hughey J.R."/>
            <person name="Gabrielson P.W."/>
            <person name="Rohmer L."/>
            <person name="Tortolani J."/>
            <person name="Silva M."/>
            <person name="Miller K.A."/>
            <person name="Young J.D."/>
            <person name="Martell C."/>
            <person name="Ruediger E."/>
        </authorList>
    </citation>
    <scope>NUCLEOTIDE SEQUENCE</scope>
</reference>
<dbReference type="GeneID" id="19592233"/>
<dbReference type="RefSeq" id="YP_009040905.1">
    <property type="nucleotide sequence ID" value="NC_024288.1"/>
</dbReference>
<accession>A0A060D754</accession>
<sequence length="169" mass="19443">MRSRILQYKNNLANYDLLTQFSIKNHNSMPTFSSFNVRIKNIKTNDIKQVCLNLISIQLVGNNHVVCSSQRHVPNLTLKSNGVNTYFILENLFLLGYKNNLKSGKNNKLTVHSKNFLSIIEYFASNSNFLKSLEKTSNKHLSIVFSYQIINSKNNEIALYFLKSLGFPF</sequence>
<dbReference type="AlphaFoldDB" id="A0A060D754"/>
<evidence type="ECO:0000313" key="1">
    <source>
        <dbReference type="EMBL" id="AIB08125.1"/>
    </source>
</evidence>
<proteinExistence type="predicted"/>
<organism evidence="1">
    <name type="scientific">Pyropia fucicola</name>
    <dbReference type="NCBI Taxonomy" id="144551"/>
    <lineage>
        <taxon>Eukaryota</taxon>
        <taxon>Rhodophyta</taxon>
        <taxon>Bangiophyceae</taxon>
        <taxon>Bangiales</taxon>
        <taxon>Bangiaceae</taxon>
        <taxon>Pyropia</taxon>
    </lineage>
</organism>
<name>A0A060D754_9RHOD</name>
<dbReference type="EMBL" id="KJ708762">
    <property type="protein sequence ID" value="AIB08125.1"/>
    <property type="molecule type" value="Genomic_DNA"/>
</dbReference>
<keyword evidence="1" id="KW-0496">Mitochondrion</keyword>
<geneLocation type="mitochondrion" evidence="1"/>